<accession>A0ABR0STE4</accession>
<sequence>MTAIHNGDPHSLMYVAPPPGKEAMNDSDTRGAQIGAREAEEALGRRTMMEVRMSLLRNCNLLFLV</sequence>
<proteinExistence type="predicted"/>
<comment type="caution">
    <text evidence="2">The sequence shown here is derived from an EMBL/GenBank/DDBJ whole genome shotgun (WGS) entry which is preliminary data.</text>
</comment>
<gene>
    <name evidence="2" type="ORF">PT974_03700</name>
</gene>
<dbReference type="EMBL" id="JAVFKD010000004">
    <property type="protein sequence ID" value="KAK5995299.1"/>
    <property type="molecule type" value="Genomic_DNA"/>
</dbReference>
<keyword evidence="3" id="KW-1185">Reference proteome</keyword>
<name>A0ABR0STE4_9HYPO</name>
<feature type="region of interest" description="Disordered" evidence="1">
    <location>
        <begin position="1"/>
        <end position="30"/>
    </location>
</feature>
<evidence type="ECO:0000256" key="1">
    <source>
        <dbReference type="SAM" id="MobiDB-lite"/>
    </source>
</evidence>
<reference evidence="2 3" key="1">
    <citation type="submission" date="2024-01" db="EMBL/GenBank/DDBJ databases">
        <title>Complete genome of Cladobotryum mycophilum ATHUM6906.</title>
        <authorList>
            <person name="Christinaki A.C."/>
            <person name="Myridakis A.I."/>
            <person name="Kouvelis V.N."/>
        </authorList>
    </citation>
    <scope>NUCLEOTIDE SEQUENCE [LARGE SCALE GENOMIC DNA]</scope>
    <source>
        <strain evidence="2 3">ATHUM6906</strain>
    </source>
</reference>
<evidence type="ECO:0000313" key="3">
    <source>
        <dbReference type="Proteomes" id="UP001338125"/>
    </source>
</evidence>
<protein>
    <submittedName>
        <fullName evidence="2">Uncharacterized protein</fullName>
    </submittedName>
</protein>
<dbReference type="Proteomes" id="UP001338125">
    <property type="component" value="Unassembled WGS sequence"/>
</dbReference>
<organism evidence="2 3">
    <name type="scientific">Cladobotryum mycophilum</name>
    <dbReference type="NCBI Taxonomy" id="491253"/>
    <lineage>
        <taxon>Eukaryota</taxon>
        <taxon>Fungi</taxon>
        <taxon>Dikarya</taxon>
        <taxon>Ascomycota</taxon>
        <taxon>Pezizomycotina</taxon>
        <taxon>Sordariomycetes</taxon>
        <taxon>Hypocreomycetidae</taxon>
        <taxon>Hypocreales</taxon>
        <taxon>Hypocreaceae</taxon>
        <taxon>Cladobotryum</taxon>
    </lineage>
</organism>
<evidence type="ECO:0000313" key="2">
    <source>
        <dbReference type="EMBL" id="KAK5995299.1"/>
    </source>
</evidence>